<reference evidence="13" key="1">
    <citation type="submission" date="2016-09" db="EMBL/GenBank/DDBJ databases">
        <authorList>
            <person name="Greninger A.L."/>
            <person name="Jerome K.R."/>
            <person name="Mcnair B."/>
            <person name="Wallis C."/>
            <person name="Fang F."/>
        </authorList>
    </citation>
    <scope>NUCLEOTIDE SEQUENCE [LARGE SCALE GENOMIC DNA]</scope>
    <source>
        <strain evidence="13">M7</strain>
    </source>
</reference>
<evidence type="ECO:0000256" key="3">
    <source>
        <dbReference type="ARBA" id="ARBA00012076"/>
    </source>
</evidence>
<dbReference type="Gene3D" id="3.90.226.10">
    <property type="entry name" value="2-enoyl-CoA Hydratase, Chain A, domain 1"/>
    <property type="match status" value="1"/>
</dbReference>
<dbReference type="AlphaFoldDB" id="A0A1E3RX39"/>
<dbReference type="GO" id="GO:0006635">
    <property type="term" value="P:fatty acid beta-oxidation"/>
    <property type="evidence" value="ECO:0007669"/>
    <property type="project" value="TreeGrafter"/>
</dbReference>
<dbReference type="SUPFAM" id="SSF52096">
    <property type="entry name" value="ClpP/crotonase"/>
    <property type="match status" value="1"/>
</dbReference>
<dbReference type="RefSeq" id="WP_069404943.1">
    <property type="nucleotide sequence ID" value="NZ_MIGZ01000041.1"/>
</dbReference>
<dbReference type="EC" id="4.2.1.17" evidence="3"/>
<keyword evidence="13" id="KW-1185">Reference proteome</keyword>
<proteinExistence type="inferred from homology"/>
<keyword evidence="6" id="KW-0456">Lyase</keyword>
<evidence type="ECO:0000313" key="12">
    <source>
        <dbReference type="EMBL" id="ODQ94391.1"/>
    </source>
</evidence>
<dbReference type="PROSITE" id="PS00166">
    <property type="entry name" value="ENOYL_COA_HYDRATASE"/>
    <property type="match status" value="1"/>
</dbReference>
<organism evidence="12 13">
    <name type="scientific">Mycolicibacterium holsaticum</name>
    <dbReference type="NCBI Taxonomy" id="152142"/>
    <lineage>
        <taxon>Bacteria</taxon>
        <taxon>Bacillati</taxon>
        <taxon>Actinomycetota</taxon>
        <taxon>Actinomycetes</taxon>
        <taxon>Mycobacteriales</taxon>
        <taxon>Mycobacteriaceae</taxon>
        <taxon>Mycolicibacterium</taxon>
    </lineage>
</organism>
<evidence type="ECO:0000256" key="2">
    <source>
        <dbReference type="ARBA" id="ARBA00005254"/>
    </source>
</evidence>
<evidence type="ECO:0000256" key="11">
    <source>
        <dbReference type="RuleBase" id="RU003707"/>
    </source>
</evidence>
<comment type="caution">
    <text evidence="12">The sequence shown here is derived from an EMBL/GenBank/DDBJ whole genome shotgun (WGS) entry which is preliminary data.</text>
</comment>
<dbReference type="EMBL" id="MIGZ01000041">
    <property type="protein sequence ID" value="ODQ94391.1"/>
    <property type="molecule type" value="Genomic_DNA"/>
</dbReference>
<dbReference type="FunFam" id="3.90.226.10:FF:000009">
    <property type="entry name" value="Carnitinyl-CoA dehydratase"/>
    <property type="match status" value="1"/>
</dbReference>
<dbReference type="InterPro" id="IPR001753">
    <property type="entry name" value="Enoyl-CoA_hydra/iso"/>
</dbReference>
<name>A0A1E3RX39_9MYCO</name>
<evidence type="ECO:0000256" key="1">
    <source>
        <dbReference type="ARBA" id="ARBA00002994"/>
    </source>
</evidence>
<accession>A0A1E3RX39</accession>
<dbReference type="PANTHER" id="PTHR11941:SF54">
    <property type="entry name" value="ENOYL-COA HYDRATASE, MITOCHONDRIAL"/>
    <property type="match status" value="1"/>
</dbReference>
<evidence type="ECO:0000256" key="5">
    <source>
        <dbReference type="ARBA" id="ARBA00023098"/>
    </source>
</evidence>
<dbReference type="Proteomes" id="UP000094243">
    <property type="component" value="Unassembled WGS sequence"/>
</dbReference>
<comment type="function">
    <text evidence="1">Could possibly oxidize fatty acids using specific components.</text>
</comment>
<keyword evidence="4" id="KW-0276">Fatty acid metabolism</keyword>
<protein>
    <recommendedName>
        <fullName evidence="9">Probable enoyl-CoA hydratase EchA17</fullName>
        <ecNumber evidence="3">4.2.1.17</ecNumber>
    </recommendedName>
    <alternativeName>
        <fullName evidence="10">Probable enoyl-CoA hydratase echA17</fullName>
    </alternativeName>
</protein>
<dbReference type="OrthoDB" id="8452484at2"/>
<gene>
    <name evidence="12" type="ORF">BHQ17_09395</name>
</gene>
<evidence type="ECO:0000256" key="4">
    <source>
        <dbReference type="ARBA" id="ARBA00022832"/>
    </source>
</evidence>
<evidence type="ECO:0000256" key="6">
    <source>
        <dbReference type="ARBA" id="ARBA00023239"/>
    </source>
</evidence>
<evidence type="ECO:0000256" key="7">
    <source>
        <dbReference type="ARBA" id="ARBA00023709"/>
    </source>
</evidence>
<comment type="similarity">
    <text evidence="2 11">Belongs to the enoyl-CoA hydratase/isomerase family.</text>
</comment>
<comment type="catalytic activity">
    <reaction evidence="7">
        <text>a (3S)-3-hydroxyacyl-CoA = a (2E)-enoyl-CoA + H2O</text>
        <dbReference type="Rhea" id="RHEA:16105"/>
        <dbReference type="ChEBI" id="CHEBI:15377"/>
        <dbReference type="ChEBI" id="CHEBI:57318"/>
        <dbReference type="ChEBI" id="CHEBI:58856"/>
        <dbReference type="EC" id="4.2.1.17"/>
    </reaction>
</comment>
<dbReference type="InterPro" id="IPR029045">
    <property type="entry name" value="ClpP/crotonase-like_dom_sf"/>
</dbReference>
<evidence type="ECO:0000256" key="8">
    <source>
        <dbReference type="ARBA" id="ARBA00023717"/>
    </source>
</evidence>
<sequence length="260" mass="26713">MTQSTEHDDVLISRRTGEAVHLILNRPAVLNALNTELLDALDNQLDSALADATVRVIIIQGAGGRAFSAGADLKELTGLDSEAALQLLNRGQEVFRRIELAPKPIVAVVDGFAIGGGFELALACHLLIATERSAFGLPEATLGLIPGYGGTQRLTDALGRRLALRLMLTGTRLSAESAAQAGMLACPAVAPDSLAAVVDEFVEQLCRAAPAATRAVLTATSAGVPSTLALGQEAALAAIAISSDNGQGGIAAMLAKMADR</sequence>
<evidence type="ECO:0000313" key="13">
    <source>
        <dbReference type="Proteomes" id="UP000094243"/>
    </source>
</evidence>
<dbReference type="InterPro" id="IPR018376">
    <property type="entry name" value="Enoyl-CoA_hyd/isom_CS"/>
</dbReference>
<keyword evidence="5" id="KW-0443">Lipid metabolism</keyword>
<evidence type="ECO:0000256" key="10">
    <source>
        <dbReference type="ARBA" id="ARBA00073436"/>
    </source>
</evidence>
<dbReference type="GO" id="GO:0004300">
    <property type="term" value="F:enoyl-CoA hydratase activity"/>
    <property type="evidence" value="ECO:0007669"/>
    <property type="project" value="UniProtKB-EC"/>
</dbReference>
<dbReference type="Pfam" id="PF00378">
    <property type="entry name" value="ECH_1"/>
    <property type="match status" value="1"/>
</dbReference>
<comment type="catalytic activity">
    <reaction evidence="8">
        <text>a 4-saturated-(3S)-3-hydroxyacyl-CoA = a (3E)-enoyl-CoA + H2O</text>
        <dbReference type="Rhea" id="RHEA:20724"/>
        <dbReference type="ChEBI" id="CHEBI:15377"/>
        <dbReference type="ChEBI" id="CHEBI:58521"/>
        <dbReference type="ChEBI" id="CHEBI:137480"/>
        <dbReference type="EC" id="4.2.1.17"/>
    </reaction>
</comment>
<dbReference type="CDD" id="cd06558">
    <property type="entry name" value="crotonase-like"/>
    <property type="match status" value="1"/>
</dbReference>
<dbReference type="PANTHER" id="PTHR11941">
    <property type="entry name" value="ENOYL-COA HYDRATASE-RELATED"/>
    <property type="match status" value="1"/>
</dbReference>
<evidence type="ECO:0000256" key="9">
    <source>
        <dbReference type="ARBA" id="ARBA00039456"/>
    </source>
</evidence>